<evidence type="ECO:0000313" key="2">
    <source>
        <dbReference type="Proteomes" id="UP000485058"/>
    </source>
</evidence>
<dbReference type="AlphaFoldDB" id="A0A699ZUA4"/>
<organism evidence="1 2">
    <name type="scientific">Haematococcus lacustris</name>
    <name type="common">Green alga</name>
    <name type="synonym">Haematococcus pluvialis</name>
    <dbReference type="NCBI Taxonomy" id="44745"/>
    <lineage>
        <taxon>Eukaryota</taxon>
        <taxon>Viridiplantae</taxon>
        <taxon>Chlorophyta</taxon>
        <taxon>core chlorophytes</taxon>
        <taxon>Chlorophyceae</taxon>
        <taxon>CS clade</taxon>
        <taxon>Chlamydomonadales</taxon>
        <taxon>Haematococcaceae</taxon>
        <taxon>Haematococcus</taxon>
    </lineage>
</organism>
<gene>
    <name evidence="1" type="ORF">HaLaN_24621</name>
</gene>
<name>A0A699ZUA4_HAELA</name>
<proteinExistence type="predicted"/>
<feature type="non-terminal residue" evidence="1">
    <location>
        <position position="123"/>
    </location>
</feature>
<protein>
    <submittedName>
        <fullName evidence="1">Uncharacterized protein</fullName>
    </submittedName>
</protein>
<sequence length="123" mass="12783">MDSCMKHEVQVKGGQHLAAAAPRLLSSLRDAAHLAQGFYVSANPTAGLPVAAELGVSALDSLASEMLLRGVLISSLAARKSALMAEIRTKILAARELQSLQQDARARLAPPALPPLPLPAAAE</sequence>
<accession>A0A699ZUA4</accession>
<comment type="caution">
    <text evidence="1">The sequence shown here is derived from an EMBL/GenBank/DDBJ whole genome shotgun (WGS) entry which is preliminary data.</text>
</comment>
<dbReference type="EMBL" id="BLLF01003139">
    <property type="protein sequence ID" value="GFH26467.1"/>
    <property type="molecule type" value="Genomic_DNA"/>
</dbReference>
<dbReference type="Proteomes" id="UP000485058">
    <property type="component" value="Unassembled WGS sequence"/>
</dbReference>
<reference evidence="1 2" key="1">
    <citation type="submission" date="2020-02" db="EMBL/GenBank/DDBJ databases">
        <title>Draft genome sequence of Haematococcus lacustris strain NIES-144.</title>
        <authorList>
            <person name="Morimoto D."/>
            <person name="Nakagawa S."/>
            <person name="Yoshida T."/>
            <person name="Sawayama S."/>
        </authorList>
    </citation>
    <scope>NUCLEOTIDE SEQUENCE [LARGE SCALE GENOMIC DNA]</scope>
    <source>
        <strain evidence="1 2">NIES-144</strain>
    </source>
</reference>
<evidence type="ECO:0000313" key="1">
    <source>
        <dbReference type="EMBL" id="GFH26467.1"/>
    </source>
</evidence>
<keyword evidence="2" id="KW-1185">Reference proteome</keyword>